<keyword evidence="9" id="KW-1185">Reference proteome</keyword>
<comment type="catalytic activity">
    <reaction evidence="6">
        <text>Exonucleolytic cleavage in either 5'- to 3'- or 3'- to 5'-direction to yield nucleoside 5'-phosphates.</text>
        <dbReference type="EC" id="3.1.11.6"/>
    </reaction>
</comment>
<dbReference type="HAMAP" id="MF_00337">
    <property type="entry name" value="Exonuc_7_S"/>
    <property type="match status" value="1"/>
</dbReference>
<dbReference type="Gene3D" id="1.10.287.1040">
    <property type="entry name" value="Exonuclease VII, small subunit"/>
    <property type="match status" value="1"/>
</dbReference>
<dbReference type="GO" id="GO:0008855">
    <property type="term" value="F:exodeoxyribonuclease VII activity"/>
    <property type="evidence" value="ECO:0007669"/>
    <property type="project" value="UniProtKB-UniRule"/>
</dbReference>
<evidence type="ECO:0000313" key="8">
    <source>
        <dbReference type="EMBL" id="TVM18248.1"/>
    </source>
</evidence>
<gene>
    <name evidence="6 8" type="primary">xseB</name>
    <name evidence="8" type="ORF">DPQ33_05700</name>
</gene>
<dbReference type="GO" id="GO:0005829">
    <property type="term" value="C:cytosol"/>
    <property type="evidence" value="ECO:0007669"/>
    <property type="project" value="TreeGrafter"/>
</dbReference>
<dbReference type="InterPro" id="IPR003761">
    <property type="entry name" value="Exonuc_VII_S"/>
</dbReference>
<dbReference type="NCBIfam" id="TIGR01280">
    <property type="entry name" value="xseB"/>
    <property type="match status" value="1"/>
</dbReference>
<dbReference type="RefSeq" id="WP_144302249.1">
    <property type="nucleotide sequence ID" value="NZ_QMIE01000004.1"/>
</dbReference>
<keyword evidence="5 6" id="KW-0269">Exonuclease</keyword>
<dbReference type="EMBL" id="QMIE01000004">
    <property type="protein sequence ID" value="TVM18248.1"/>
    <property type="molecule type" value="Genomic_DNA"/>
</dbReference>
<comment type="similarity">
    <text evidence="1 6">Belongs to the XseB family.</text>
</comment>
<dbReference type="AlphaFoldDB" id="A0A7M3MG00"/>
<keyword evidence="4 6" id="KW-0378">Hydrolase</keyword>
<dbReference type="Pfam" id="PF02609">
    <property type="entry name" value="Exonuc_VII_S"/>
    <property type="match status" value="1"/>
</dbReference>
<evidence type="ECO:0000256" key="3">
    <source>
        <dbReference type="ARBA" id="ARBA00022722"/>
    </source>
</evidence>
<comment type="caution">
    <text evidence="8">The sequence shown here is derived from an EMBL/GenBank/DDBJ whole genome shotgun (WGS) entry which is preliminary data.</text>
</comment>
<dbReference type="PANTHER" id="PTHR34137">
    <property type="entry name" value="EXODEOXYRIBONUCLEASE 7 SMALL SUBUNIT"/>
    <property type="match status" value="1"/>
</dbReference>
<evidence type="ECO:0000256" key="1">
    <source>
        <dbReference type="ARBA" id="ARBA00009998"/>
    </source>
</evidence>
<evidence type="ECO:0000256" key="7">
    <source>
        <dbReference type="SAM" id="MobiDB-lite"/>
    </source>
</evidence>
<dbReference type="Proteomes" id="UP000448292">
    <property type="component" value="Unassembled WGS sequence"/>
</dbReference>
<evidence type="ECO:0000256" key="6">
    <source>
        <dbReference type="HAMAP-Rule" id="MF_00337"/>
    </source>
</evidence>
<dbReference type="InterPro" id="IPR037004">
    <property type="entry name" value="Exonuc_VII_ssu_sf"/>
</dbReference>
<dbReference type="GO" id="GO:0009318">
    <property type="term" value="C:exodeoxyribonuclease VII complex"/>
    <property type="evidence" value="ECO:0007669"/>
    <property type="project" value="UniProtKB-UniRule"/>
</dbReference>
<evidence type="ECO:0000256" key="5">
    <source>
        <dbReference type="ARBA" id="ARBA00022839"/>
    </source>
</evidence>
<dbReference type="GO" id="GO:0006308">
    <property type="term" value="P:DNA catabolic process"/>
    <property type="evidence" value="ECO:0007669"/>
    <property type="project" value="UniProtKB-UniRule"/>
</dbReference>
<feature type="region of interest" description="Disordered" evidence="7">
    <location>
        <begin position="63"/>
        <end position="95"/>
    </location>
</feature>
<comment type="function">
    <text evidence="6">Bidirectionally degrades single-stranded DNA into large acid-insoluble oligonucleotides, which are then degraded further into small acid-soluble oligonucleotides.</text>
</comment>
<evidence type="ECO:0000256" key="2">
    <source>
        <dbReference type="ARBA" id="ARBA00022490"/>
    </source>
</evidence>
<dbReference type="EC" id="3.1.11.6" evidence="6"/>
<accession>A0A7M3MG00</accession>
<sequence>MSEDIRNESNFENEMERLKLVVGKLESGELSLEESVALYREGVGLARSCRKRLAEARHEIEQLSREEVTDLAGPDPAPLRDEEPEQQPLLGDTEI</sequence>
<organism evidence="8 9">
    <name type="scientific">Oceanidesulfovibrio indonesiensis</name>
    <dbReference type="NCBI Taxonomy" id="54767"/>
    <lineage>
        <taxon>Bacteria</taxon>
        <taxon>Pseudomonadati</taxon>
        <taxon>Thermodesulfobacteriota</taxon>
        <taxon>Desulfovibrionia</taxon>
        <taxon>Desulfovibrionales</taxon>
        <taxon>Desulfovibrionaceae</taxon>
        <taxon>Oceanidesulfovibrio</taxon>
    </lineage>
</organism>
<protein>
    <recommendedName>
        <fullName evidence="6">Exodeoxyribonuclease 7 small subunit</fullName>
        <ecNumber evidence="6">3.1.11.6</ecNumber>
    </recommendedName>
    <alternativeName>
        <fullName evidence="6">Exodeoxyribonuclease VII small subunit</fullName>
        <shortName evidence="6">Exonuclease VII small subunit</shortName>
    </alternativeName>
</protein>
<evidence type="ECO:0000256" key="4">
    <source>
        <dbReference type="ARBA" id="ARBA00022801"/>
    </source>
</evidence>
<comment type="subcellular location">
    <subcellularLocation>
        <location evidence="6">Cytoplasm</location>
    </subcellularLocation>
</comment>
<dbReference type="SUPFAM" id="SSF116842">
    <property type="entry name" value="XseB-like"/>
    <property type="match status" value="1"/>
</dbReference>
<reference evidence="8 9" key="1">
    <citation type="submission" date="2018-06" db="EMBL/GenBank/DDBJ databases">
        <title>Complete genome of Desulfovibrio indonesiensis P37SLT.</title>
        <authorList>
            <person name="Crispim J.S."/>
            <person name="Vidigal P.M.P."/>
            <person name="Silva L.C.F."/>
            <person name="Laguardia C.N."/>
            <person name="Araujo L.C."/>
            <person name="Dias R.S."/>
            <person name="Sousa M.P."/>
            <person name="Paula S.O."/>
            <person name="Silva C."/>
        </authorList>
    </citation>
    <scope>NUCLEOTIDE SEQUENCE [LARGE SCALE GENOMIC DNA]</scope>
    <source>
        <strain evidence="8 9">P37SLT</strain>
    </source>
</reference>
<dbReference type="OrthoDB" id="5340035at2"/>
<keyword evidence="2 6" id="KW-0963">Cytoplasm</keyword>
<dbReference type="PANTHER" id="PTHR34137:SF1">
    <property type="entry name" value="EXODEOXYRIBONUCLEASE 7 SMALL SUBUNIT"/>
    <property type="match status" value="1"/>
</dbReference>
<evidence type="ECO:0000313" key="9">
    <source>
        <dbReference type="Proteomes" id="UP000448292"/>
    </source>
</evidence>
<comment type="subunit">
    <text evidence="6">Heterooligomer composed of large and small subunits.</text>
</comment>
<name>A0A7M3MG00_9BACT</name>
<proteinExistence type="inferred from homology"/>
<keyword evidence="3 6" id="KW-0540">Nuclease</keyword>